<gene>
    <name evidence="4" type="ORF">DSM104329_02391</name>
</gene>
<dbReference type="Proteomes" id="UP001162834">
    <property type="component" value="Chromosome"/>
</dbReference>
<dbReference type="InterPro" id="IPR050109">
    <property type="entry name" value="HTH-type_TetR-like_transc_reg"/>
</dbReference>
<dbReference type="EMBL" id="CP087164">
    <property type="protein sequence ID" value="UGS35994.1"/>
    <property type="molecule type" value="Genomic_DNA"/>
</dbReference>
<dbReference type="InterPro" id="IPR041583">
    <property type="entry name" value="TetR_C_31"/>
</dbReference>
<dbReference type="AlphaFoldDB" id="A0A9E6XWY6"/>
<evidence type="ECO:0000256" key="1">
    <source>
        <dbReference type="ARBA" id="ARBA00023125"/>
    </source>
</evidence>
<dbReference type="PANTHER" id="PTHR30055">
    <property type="entry name" value="HTH-TYPE TRANSCRIPTIONAL REGULATOR RUTR"/>
    <property type="match status" value="1"/>
</dbReference>
<proteinExistence type="predicted"/>
<evidence type="ECO:0000259" key="3">
    <source>
        <dbReference type="PROSITE" id="PS50977"/>
    </source>
</evidence>
<reference evidence="4" key="1">
    <citation type="journal article" date="2022" name="Int. J. Syst. Evol. Microbiol.">
        <title>Pseudomonas aegrilactucae sp. nov. and Pseudomonas morbosilactucae sp. nov., pathogens causing bacterial rot of lettuce in Japan.</title>
        <authorList>
            <person name="Sawada H."/>
            <person name="Fujikawa T."/>
            <person name="Satou M."/>
        </authorList>
    </citation>
    <scope>NUCLEOTIDE SEQUENCE</scope>
    <source>
        <strain evidence="4">0166_1</strain>
    </source>
</reference>
<dbReference type="PRINTS" id="PR00455">
    <property type="entry name" value="HTHTETR"/>
</dbReference>
<dbReference type="KEGG" id="sbae:DSM104329_02391"/>
<dbReference type="Pfam" id="PF17940">
    <property type="entry name" value="TetR_C_31"/>
    <property type="match status" value="1"/>
</dbReference>
<dbReference type="PROSITE" id="PS50977">
    <property type="entry name" value="HTH_TETR_2"/>
    <property type="match status" value="1"/>
</dbReference>
<evidence type="ECO:0000313" key="4">
    <source>
        <dbReference type="EMBL" id="UGS35994.1"/>
    </source>
</evidence>
<name>A0A9E6XWY6_9ACTN</name>
<dbReference type="SUPFAM" id="SSF46689">
    <property type="entry name" value="Homeodomain-like"/>
    <property type="match status" value="1"/>
</dbReference>
<keyword evidence="5" id="KW-1185">Reference proteome</keyword>
<evidence type="ECO:0000313" key="5">
    <source>
        <dbReference type="Proteomes" id="UP001162834"/>
    </source>
</evidence>
<dbReference type="InterPro" id="IPR001647">
    <property type="entry name" value="HTH_TetR"/>
</dbReference>
<dbReference type="GO" id="GO:0003700">
    <property type="term" value="F:DNA-binding transcription factor activity"/>
    <property type="evidence" value="ECO:0007669"/>
    <property type="project" value="TreeGrafter"/>
</dbReference>
<dbReference type="InterPro" id="IPR036271">
    <property type="entry name" value="Tet_transcr_reg_TetR-rel_C_sf"/>
</dbReference>
<keyword evidence="1 2" id="KW-0238">DNA-binding</keyword>
<organism evidence="4 5">
    <name type="scientific">Capillimicrobium parvum</name>
    <dbReference type="NCBI Taxonomy" id="2884022"/>
    <lineage>
        <taxon>Bacteria</taxon>
        <taxon>Bacillati</taxon>
        <taxon>Actinomycetota</taxon>
        <taxon>Thermoleophilia</taxon>
        <taxon>Solirubrobacterales</taxon>
        <taxon>Capillimicrobiaceae</taxon>
        <taxon>Capillimicrobium</taxon>
    </lineage>
</organism>
<dbReference type="PANTHER" id="PTHR30055:SF231">
    <property type="entry name" value="TRANSCRIPTIONAL REGULATORY PROTEIN (PROBABLY DEOR-FAMILY)-RELATED"/>
    <property type="match status" value="1"/>
</dbReference>
<dbReference type="Pfam" id="PF00440">
    <property type="entry name" value="TetR_N"/>
    <property type="match status" value="1"/>
</dbReference>
<dbReference type="InterPro" id="IPR009057">
    <property type="entry name" value="Homeodomain-like_sf"/>
</dbReference>
<feature type="domain" description="HTH tetR-type" evidence="3">
    <location>
        <begin position="12"/>
        <end position="72"/>
    </location>
</feature>
<dbReference type="SUPFAM" id="SSF48498">
    <property type="entry name" value="Tetracyclin repressor-like, C-terminal domain"/>
    <property type="match status" value="1"/>
</dbReference>
<sequence>MERASVERPPHNEGRDALLDATERVIAKHGFRGLTYRRVAAEAGLTHGLVTYHFGTLDAMVHAALERASRHAVEAARVDSDSGRLEDFAADLPGLAAEEPDAQAFQFELALEARRRPELRDDVRAQYDEFFAVTARALDRIGIEPDPMLARLVFAALDGIMLQQLIFEDEGRGEELVAELQRMLAALGAAGG</sequence>
<evidence type="ECO:0000256" key="2">
    <source>
        <dbReference type="PROSITE-ProRule" id="PRU00335"/>
    </source>
</evidence>
<dbReference type="RefSeq" id="WP_259315674.1">
    <property type="nucleotide sequence ID" value="NZ_CP087164.1"/>
</dbReference>
<accession>A0A9E6XWY6</accession>
<dbReference type="GO" id="GO:0000976">
    <property type="term" value="F:transcription cis-regulatory region binding"/>
    <property type="evidence" value="ECO:0007669"/>
    <property type="project" value="TreeGrafter"/>
</dbReference>
<feature type="DNA-binding region" description="H-T-H motif" evidence="2">
    <location>
        <begin position="35"/>
        <end position="54"/>
    </location>
</feature>
<protein>
    <recommendedName>
        <fullName evidence="3">HTH tetR-type domain-containing protein</fullName>
    </recommendedName>
</protein>
<dbReference type="Gene3D" id="1.10.357.10">
    <property type="entry name" value="Tetracycline Repressor, domain 2"/>
    <property type="match status" value="1"/>
</dbReference>